<organism evidence="1 2">
    <name type="scientific">Cryptolaemus montrouzieri</name>
    <dbReference type="NCBI Taxonomy" id="559131"/>
    <lineage>
        <taxon>Eukaryota</taxon>
        <taxon>Metazoa</taxon>
        <taxon>Ecdysozoa</taxon>
        <taxon>Arthropoda</taxon>
        <taxon>Hexapoda</taxon>
        <taxon>Insecta</taxon>
        <taxon>Pterygota</taxon>
        <taxon>Neoptera</taxon>
        <taxon>Endopterygota</taxon>
        <taxon>Coleoptera</taxon>
        <taxon>Polyphaga</taxon>
        <taxon>Cucujiformia</taxon>
        <taxon>Coccinelloidea</taxon>
        <taxon>Coccinellidae</taxon>
        <taxon>Scymninae</taxon>
        <taxon>Scymnini</taxon>
        <taxon>Cryptolaemus</taxon>
    </lineage>
</organism>
<gene>
    <name evidence="1" type="ORF">HHI36_007238</name>
</gene>
<dbReference type="AlphaFoldDB" id="A0ABD2MNZ1"/>
<protein>
    <submittedName>
        <fullName evidence="1">Uncharacterized protein</fullName>
    </submittedName>
</protein>
<keyword evidence="2" id="KW-1185">Reference proteome</keyword>
<evidence type="ECO:0000313" key="2">
    <source>
        <dbReference type="Proteomes" id="UP001516400"/>
    </source>
</evidence>
<dbReference type="Proteomes" id="UP001516400">
    <property type="component" value="Unassembled WGS sequence"/>
</dbReference>
<reference evidence="1 2" key="1">
    <citation type="journal article" date="2021" name="BMC Biol.">
        <title>Horizontally acquired antibacterial genes associated with adaptive radiation of ladybird beetles.</title>
        <authorList>
            <person name="Li H.S."/>
            <person name="Tang X.F."/>
            <person name="Huang Y.H."/>
            <person name="Xu Z.Y."/>
            <person name="Chen M.L."/>
            <person name="Du X.Y."/>
            <person name="Qiu B.Y."/>
            <person name="Chen P.T."/>
            <person name="Zhang W."/>
            <person name="Slipinski A."/>
            <person name="Escalona H.E."/>
            <person name="Waterhouse R.M."/>
            <person name="Zwick A."/>
            <person name="Pang H."/>
        </authorList>
    </citation>
    <scope>NUCLEOTIDE SEQUENCE [LARGE SCALE GENOMIC DNA]</scope>
    <source>
        <strain evidence="1">SYSU2018</strain>
    </source>
</reference>
<accession>A0ABD2MNZ1</accession>
<proteinExistence type="predicted"/>
<sequence>MHGSLPHTSQIQTLNKLYYPSPKIVQNNNNNNINNSFKSVKKNVDSSSILQYYYNNFHNNFKNSKQTNVYYENVLKRRRNELAFLHGKAPFSSTKRPLSIRLSTPKHITNLFNKFNQFKSDSQKRPLLLQGSNNNSQSINEDPYYRPNLRFLCNRNMSKVSSIYTISEDVDKFSLYERNLYISSNSRPLFVRK</sequence>
<dbReference type="EMBL" id="JABFTP020000021">
    <property type="protein sequence ID" value="KAL3268111.1"/>
    <property type="molecule type" value="Genomic_DNA"/>
</dbReference>
<name>A0ABD2MNZ1_9CUCU</name>
<evidence type="ECO:0000313" key="1">
    <source>
        <dbReference type="EMBL" id="KAL3268111.1"/>
    </source>
</evidence>
<comment type="caution">
    <text evidence="1">The sequence shown here is derived from an EMBL/GenBank/DDBJ whole genome shotgun (WGS) entry which is preliminary data.</text>
</comment>